<feature type="domain" description="STAS" evidence="3">
    <location>
        <begin position="11"/>
        <end position="120"/>
    </location>
</feature>
<dbReference type="Pfam" id="PF01740">
    <property type="entry name" value="STAS"/>
    <property type="match status" value="1"/>
</dbReference>
<reference evidence="4 5" key="1">
    <citation type="submission" date="2016-03" db="EMBL/GenBank/DDBJ databases">
        <title>Genome sequence of Rhodococcus kyotonensis KB10.</title>
        <authorList>
            <person name="Jeong H."/>
            <person name="Hong C.E."/>
            <person name="Jo S.H."/>
            <person name="Park J.M."/>
        </authorList>
    </citation>
    <scope>NUCLEOTIDE SEQUENCE [LARGE SCALE GENOMIC DNA]</scope>
    <source>
        <strain evidence="4 5">KB10</strain>
    </source>
</reference>
<dbReference type="Proteomes" id="UP000077519">
    <property type="component" value="Unassembled WGS sequence"/>
</dbReference>
<sequence length="125" mass="12974">MTIDNAQPGSLVVLVTRKGSTTVVSVRGVVDLQTAPQLTESIDAVLAENVPTTLIVDLTDVSFLASVGMTVLIEVSRRVAGTAHFAVVADGPTTKRPMTLMGIDQMITVHTDLDAALAAVSSNGE</sequence>
<gene>
    <name evidence="4" type="ORF">A3K89_05685</name>
</gene>
<name>A0A177YHL8_9NOCA</name>
<dbReference type="EMBL" id="LVHI01000012">
    <property type="protein sequence ID" value="OAK55003.1"/>
    <property type="molecule type" value="Genomic_DNA"/>
</dbReference>
<dbReference type="RefSeq" id="WP_084423759.1">
    <property type="nucleotide sequence ID" value="NZ_LVHI01000012.1"/>
</dbReference>
<dbReference type="PANTHER" id="PTHR33495:SF13">
    <property type="entry name" value="ANTI-SIGMA-F FACTOR ANTAGONIST RSFB"/>
    <property type="match status" value="1"/>
</dbReference>
<dbReference type="InterPro" id="IPR002645">
    <property type="entry name" value="STAS_dom"/>
</dbReference>
<evidence type="ECO:0000259" key="3">
    <source>
        <dbReference type="PROSITE" id="PS50801"/>
    </source>
</evidence>
<evidence type="ECO:0000256" key="1">
    <source>
        <dbReference type="ARBA" id="ARBA00009013"/>
    </source>
</evidence>
<comment type="caution">
    <text evidence="4">The sequence shown here is derived from an EMBL/GenBank/DDBJ whole genome shotgun (WGS) entry which is preliminary data.</text>
</comment>
<accession>A0A177YHL8</accession>
<dbReference type="PANTHER" id="PTHR33495">
    <property type="entry name" value="ANTI-SIGMA FACTOR ANTAGONIST TM_1081-RELATED-RELATED"/>
    <property type="match status" value="1"/>
</dbReference>
<dbReference type="NCBIfam" id="TIGR00377">
    <property type="entry name" value="ant_ant_sig"/>
    <property type="match status" value="1"/>
</dbReference>
<evidence type="ECO:0000313" key="5">
    <source>
        <dbReference type="Proteomes" id="UP000077519"/>
    </source>
</evidence>
<comment type="similarity">
    <text evidence="1 2">Belongs to the anti-sigma-factor antagonist family.</text>
</comment>
<protein>
    <recommendedName>
        <fullName evidence="2">Anti-sigma factor antagonist</fullName>
    </recommendedName>
</protein>
<dbReference type="InterPro" id="IPR003658">
    <property type="entry name" value="Anti-sigma_ant"/>
</dbReference>
<dbReference type="GO" id="GO:0043856">
    <property type="term" value="F:anti-sigma factor antagonist activity"/>
    <property type="evidence" value="ECO:0007669"/>
    <property type="project" value="InterPro"/>
</dbReference>
<proteinExistence type="inferred from homology"/>
<keyword evidence="5" id="KW-1185">Reference proteome</keyword>
<dbReference type="SUPFAM" id="SSF52091">
    <property type="entry name" value="SpoIIaa-like"/>
    <property type="match status" value="1"/>
</dbReference>
<dbReference type="CDD" id="cd07043">
    <property type="entry name" value="STAS_anti-anti-sigma_factors"/>
    <property type="match status" value="1"/>
</dbReference>
<dbReference type="InterPro" id="IPR036513">
    <property type="entry name" value="STAS_dom_sf"/>
</dbReference>
<evidence type="ECO:0000313" key="4">
    <source>
        <dbReference type="EMBL" id="OAK55003.1"/>
    </source>
</evidence>
<dbReference type="PROSITE" id="PS50801">
    <property type="entry name" value="STAS"/>
    <property type="match status" value="1"/>
</dbReference>
<evidence type="ECO:0000256" key="2">
    <source>
        <dbReference type="RuleBase" id="RU003749"/>
    </source>
</evidence>
<organism evidence="4 5">
    <name type="scientific">Rhodococcoides kyotonense</name>
    <dbReference type="NCBI Taxonomy" id="398843"/>
    <lineage>
        <taxon>Bacteria</taxon>
        <taxon>Bacillati</taxon>
        <taxon>Actinomycetota</taxon>
        <taxon>Actinomycetes</taxon>
        <taxon>Mycobacteriales</taxon>
        <taxon>Nocardiaceae</taxon>
        <taxon>Rhodococcoides</taxon>
    </lineage>
</organism>
<dbReference type="Gene3D" id="3.30.750.24">
    <property type="entry name" value="STAS domain"/>
    <property type="match status" value="1"/>
</dbReference>
<dbReference type="AlphaFoldDB" id="A0A177YHL8"/>